<accession>A0ABP5EQ13</accession>
<dbReference type="InterPro" id="IPR045031">
    <property type="entry name" value="DHP_synth-like"/>
</dbReference>
<dbReference type="Proteomes" id="UP001500755">
    <property type="component" value="Unassembled WGS sequence"/>
</dbReference>
<dbReference type="PROSITE" id="PS50972">
    <property type="entry name" value="PTERIN_BINDING"/>
    <property type="match status" value="1"/>
</dbReference>
<dbReference type="RefSeq" id="WP_344307303.1">
    <property type="nucleotide sequence ID" value="NZ_BAAANO010000008.1"/>
</dbReference>
<evidence type="ECO:0000313" key="4">
    <source>
        <dbReference type="Proteomes" id="UP001500755"/>
    </source>
</evidence>
<dbReference type="EMBL" id="BAAANO010000008">
    <property type="protein sequence ID" value="GAA2002275.1"/>
    <property type="molecule type" value="Genomic_DNA"/>
</dbReference>
<dbReference type="InterPro" id="IPR011005">
    <property type="entry name" value="Dihydropteroate_synth-like_sf"/>
</dbReference>
<dbReference type="SUPFAM" id="SSF51717">
    <property type="entry name" value="Dihydropteroate synthetase-like"/>
    <property type="match status" value="1"/>
</dbReference>
<comment type="similarity">
    <text evidence="1">Belongs to the DHPS family.</text>
</comment>
<sequence length="291" mass="30535">MSVLRIGSFTASPRNPAVMAVVNRSTDSFYVSHDSTDAAVAEAVRAWEQGARVVDIGGVRAGRGPEVTFGEEIDLVCPVVEALHTRLPELVVSVDTWRAEVGEAVVHAGARILNDTWAGVDPALTTVAGRSGVGLVCSHTGGLPPRTDAHRNSYGSVSTDVLADVRRGLQVLVDRARAAGVPDERIIVDPTPDFGKNTRQSLLLMRELGTLTAGDHPVLLAISRKDFVGEATGTADPAARLPGTIAATALAVDAGVSLIRAHDVAATVQAIDMVRAVRGWAPPRRSVRGLV</sequence>
<keyword evidence="4" id="KW-1185">Reference proteome</keyword>
<dbReference type="Gene3D" id="3.20.20.20">
    <property type="entry name" value="Dihydropteroate synthase-like"/>
    <property type="match status" value="1"/>
</dbReference>
<organism evidence="3 4">
    <name type="scientific">Brevibacterium samyangense</name>
    <dbReference type="NCBI Taxonomy" id="366888"/>
    <lineage>
        <taxon>Bacteria</taxon>
        <taxon>Bacillati</taxon>
        <taxon>Actinomycetota</taxon>
        <taxon>Actinomycetes</taxon>
        <taxon>Micrococcales</taxon>
        <taxon>Brevibacteriaceae</taxon>
        <taxon>Brevibacterium</taxon>
    </lineage>
</organism>
<proteinExistence type="inferred from homology"/>
<evidence type="ECO:0000256" key="1">
    <source>
        <dbReference type="ARBA" id="ARBA00009503"/>
    </source>
</evidence>
<protein>
    <submittedName>
        <fullName evidence="3">Dihydropteroate synthase</fullName>
    </submittedName>
</protein>
<name>A0ABP5EQ13_9MICO</name>
<feature type="domain" description="Pterin-binding" evidence="2">
    <location>
        <begin position="16"/>
        <end position="272"/>
    </location>
</feature>
<dbReference type="InterPro" id="IPR006390">
    <property type="entry name" value="DHP_synth_dom"/>
</dbReference>
<evidence type="ECO:0000259" key="2">
    <source>
        <dbReference type="PROSITE" id="PS50972"/>
    </source>
</evidence>
<dbReference type="NCBIfam" id="TIGR01496">
    <property type="entry name" value="DHPS"/>
    <property type="match status" value="1"/>
</dbReference>
<dbReference type="InterPro" id="IPR000489">
    <property type="entry name" value="Pterin-binding_dom"/>
</dbReference>
<evidence type="ECO:0000313" key="3">
    <source>
        <dbReference type="EMBL" id="GAA2002275.1"/>
    </source>
</evidence>
<dbReference type="Pfam" id="PF00809">
    <property type="entry name" value="Pterin_bind"/>
    <property type="match status" value="1"/>
</dbReference>
<dbReference type="PANTHER" id="PTHR20941:SF8">
    <property type="entry name" value="INACTIVE DIHYDROPTEROATE SYNTHASE 2"/>
    <property type="match status" value="1"/>
</dbReference>
<reference evidence="4" key="1">
    <citation type="journal article" date="2019" name="Int. J. Syst. Evol. Microbiol.">
        <title>The Global Catalogue of Microorganisms (GCM) 10K type strain sequencing project: providing services to taxonomists for standard genome sequencing and annotation.</title>
        <authorList>
            <consortium name="The Broad Institute Genomics Platform"/>
            <consortium name="The Broad Institute Genome Sequencing Center for Infectious Disease"/>
            <person name="Wu L."/>
            <person name="Ma J."/>
        </authorList>
    </citation>
    <scope>NUCLEOTIDE SEQUENCE [LARGE SCALE GENOMIC DNA]</scope>
    <source>
        <strain evidence="4">JCM 14546</strain>
    </source>
</reference>
<dbReference type="PANTHER" id="PTHR20941">
    <property type="entry name" value="FOLATE SYNTHESIS PROTEINS"/>
    <property type="match status" value="1"/>
</dbReference>
<gene>
    <name evidence="3" type="primary">folP_1</name>
    <name evidence="3" type="ORF">GCM10009755_08650</name>
</gene>
<comment type="caution">
    <text evidence="3">The sequence shown here is derived from an EMBL/GenBank/DDBJ whole genome shotgun (WGS) entry which is preliminary data.</text>
</comment>